<feature type="signal peptide" evidence="1">
    <location>
        <begin position="1"/>
        <end position="24"/>
    </location>
</feature>
<dbReference type="Proteomes" id="UP000076929">
    <property type="component" value="Chromosome"/>
</dbReference>
<dbReference type="STRING" id="1652495.ccrud_10345"/>
<dbReference type="PROSITE" id="PS51257">
    <property type="entry name" value="PROKAR_LIPOPROTEIN"/>
    <property type="match status" value="1"/>
</dbReference>
<dbReference type="InterPro" id="IPR027273">
    <property type="entry name" value="Neocarzinostatin-like"/>
</dbReference>
<sequence length="184" mass="18739">MSISRTIFGITAVATLSVSLVACAPPNQQDSTIERSNEVLITSQSPTTTSSITSTTPPVAENVAISVAPSELVDGEQITFEITGLNPGSGYYAAICATGTPTPNTAPMCTGETPGFSSQAWLNNSQPSATAAISDNGTATVEITAVSTGTGIDCTTQECVAKVFGDETEGFRHVAETPVVFAAA</sequence>
<dbReference type="KEGG" id="ccjz:ccrud_10345"/>
<evidence type="ECO:0000313" key="3">
    <source>
        <dbReference type="Proteomes" id="UP000076929"/>
    </source>
</evidence>
<accession>A0A172QV87</accession>
<evidence type="ECO:0000313" key="2">
    <source>
        <dbReference type="EMBL" id="ANE04561.1"/>
    </source>
</evidence>
<keyword evidence="1" id="KW-0732">Signal</keyword>
<organism evidence="2 3">
    <name type="scientific">Corynebacterium crudilactis</name>
    <dbReference type="NCBI Taxonomy" id="1652495"/>
    <lineage>
        <taxon>Bacteria</taxon>
        <taxon>Bacillati</taxon>
        <taxon>Actinomycetota</taxon>
        <taxon>Actinomycetes</taxon>
        <taxon>Mycobacteriales</taxon>
        <taxon>Corynebacteriaceae</taxon>
        <taxon>Corynebacterium</taxon>
    </lineage>
</organism>
<dbReference type="SUPFAM" id="SSF49319">
    <property type="entry name" value="Actinoxanthin-like"/>
    <property type="match status" value="1"/>
</dbReference>
<name>A0A172QV87_9CORY</name>
<feature type="chain" id="PRO_5007999870" evidence="1">
    <location>
        <begin position="25"/>
        <end position="184"/>
    </location>
</feature>
<dbReference type="Gene3D" id="2.60.40.230">
    <property type="entry name" value="Neocarzinostatin-like"/>
    <property type="match status" value="1"/>
</dbReference>
<dbReference type="EMBL" id="CP015622">
    <property type="protein sequence ID" value="ANE04561.1"/>
    <property type="molecule type" value="Genomic_DNA"/>
</dbReference>
<dbReference type="AlphaFoldDB" id="A0A172QV87"/>
<proteinExistence type="predicted"/>
<keyword evidence="3" id="KW-1185">Reference proteome</keyword>
<reference evidence="2 3" key="1">
    <citation type="submission" date="2016-05" db="EMBL/GenBank/DDBJ databases">
        <title>Complete genome sequence of Corynebacterium crudilactis, a new Corynebacterium species isolated from raw cow's milk.</title>
        <authorList>
            <person name="Christian R."/>
            <person name="Zimmermann J."/>
            <person name="Lipski A."/>
            <person name="Kalinowski J."/>
        </authorList>
    </citation>
    <scope>NUCLEOTIDE SEQUENCE [LARGE SCALE GENOMIC DNA]</scope>
    <source>
        <strain evidence="2 3">JZ16</strain>
    </source>
</reference>
<dbReference type="OrthoDB" id="4427143at2"/>
<evidence type="ECO:0000256" key="1">
    <source>
        <dbReference type="SAM" id="SignalP"/>
    </source>
</evidence>
<gene>
    <name evidence="2" type="ORF">ccrud_10345</name>
</gene>
<dbReference type="RefSeq" id="WP_066567180.1">
    <property type="nucleotide sequence ID" value="NZ_CP015622.1"/>
</dbReference>
<protein>
    <submittedName>
        <fullName evidence="2">Thiamine biosynthesis protein</fullName>
    </submittedName>
</protein>